<sequence length="213" mass="23507">MVRVQRGGLAAHGRVAGLRDNLSALIPQTVRLSVVQHTRAECNETLFECLAASEWFGARAGSGPRSDKEHEVSTRRNNDGDTENNNDDDCARKTQWRGRYSGPNNHRVPLSLTSQWEQRLCAEQDVGVNTERGETTWGSIIGMKEDLAEWLGEPERHVGRLLPARDQTQSMLITAREADRLGTAVSAALLFHEASIVYVSVISTGKHYQSAAA</sequence>
<organism evidence="2 3">
    <name type="scientific">Portunus trituberculatus</name>
    <name type="common">Swimming crab</name>
    <name type="synonym">Neptunus trituberculatus</name>
    <dbReference type="NCBI Taxonomy" id="210409"/>
    <lineage>
        <taxon>Eukaryota</taxon>
        <taxon>Metazoa</taxon>
        <taxon>Ecdysozoa</taxon>
        <taxon>Arthropoda</taxon>
        <taxon>Crustacea</taxon>
        <taxon>Multicrustacea</taxon>
        <taxon>Malacostraca</taxon>
        <taxon>Eumalacostraca</taxon>
        <taxon>Eucarida</taxon>
        <taxon>Decapoda</taxon>
        <taxon>Pleocyemata</taxon>
        <taxon>Brachyura</taxon>
        <taxon>Eubrachyura</taxon>
        <taxon>Portunoidea</taxon>
        <taxon>Portunidae</taxon>
        <taxon>Portuninae</taxon>
        <taxon>Portunus</taxon>
    </lineage>
</organism>
<gene>
    <name evidence="2" type="ORF">E2C01_005175</name>
</gene>
<evidence type="ECO:0000313" key="3">
    <source>
        <dbReference type="Proteomes" id="UP000324222"/>
    </source>
</evidence>
<dbReference type="Proteomes" id="UP000324222">
    <property type="component" value="Unassembled WGS sequence"/>
</dbReference>
<keyword evidence="3" id="KW-1185">Reference proteome</keyword>
<reference evidence="2 3" key="1">
    <citation type="submission" date="2019-05" db="EMBL/GenBank/DDBJ databases">
        <title>Another draft genome of Portunus trituberculatus and its Hox gene families provides insights of decapod evolution.</title>
        <authorList>
            <person name="Jeong J.-H."/>
            <person name="Song I."/>
            <person name="Kim S."/>
            <person name="Choi T."/>
            <person name="Kim D."/>
            <person name="Ryu S."/>
            <person name="Kim W."/>
        </authorList>
    </citation>
    <scope>NUCLEOTIDE SEQUENCE [LARGE SCALE GENOMIC DNA]</scope>
    <source>
        <tissue evidence="2">Muscle</tissue>
    </source>
</reference>
<name>A0A5B7CVX5_PORTR</name>
<accession>A0A5B7CVX5</accession>
<proteinExistence type="predicted"/>
<feature type="region of interest" description="Disordered" evidence="1">
    <location>
        <begin position="59"/>
        <end position="104"/>
    </location>
</feature>
<dbReference type="AlphaFoldDB" id="A0A5B7CVX5"/>
<evidence type="ECO:0000256" key="1">
    <source>
        <dbReference type="SAM" id="MobiDB-lite"/>
    </source>
</evidence>
<protein>
    <submittedName>
        <fullName evidence="2">Uncharacterized protein</fullName>
    </submittedName>
</protein>
<feature type="compositionally biased region" description="Basic and acidic residues" evidence="1">
    <location>
        <begin position="65"/>
        <end position="79"/>
    </location>
</feature>
<comment type="caution">
    <text evidence="2">The sequence shown here is derived from an EMBL/GenBank/DDBJ whole genome shotgun (WGS) entry which is preliminary data.</text>
</comment>
<dbReference type="EMBL" id="VSRR010000219">
    <property type="protein sequence ID" value="MPC12476.1"/>
    <property type="molecule type" value="Genomic_DNA"/>
</dbReference>
<evidence type="ECO:0000313" key="2">
    <source>
        <dbReference type="EMBL" id="MPC12476.1"/>
    </source>
</evidence>